<dbReference type="Pfam" id="PF00197">
    <property type="entry name" value="Kunitz_legume"/>
    <property type="match status" value="1"/>
</dbReference>
<dbReference type="SMART" id="SM00452">
    <property type="entry name" value="STI"/>
    <property type="match status" value="1"/>
</dbReference>
<dbReference type="GO" id="GO:0004866">
    <property type="term" value="F:endopeptidase inhibitor activity"/>
    <property type="evidence" value="ECO:0007669"/>
    <property type="project" value="InterPro"/>
</dbReference>
<protein>
    <recommendedName>
        <fullName evidence="6">Miraculin-like</fullName>
    </recommendedName>
</protein>
<proteinExistence type="inferred from homology"/>
<feature type="signal peptide" evidence="3">
    <location>
        <begin position="1"/>
        <end position="22"/>
    </location>
</feature>
<dbReference type="InterPro" id="IPR002160">
    <property type="entry name" value="Prot_inh_Kunz-lg"/>
</dbReference>
<reference evidence="4" key="1">
    <citation type="journal article" date="2021" name="Front. Plant Sci.">
        <title>Chromosome-Scale Genome Assembly for Chinese Sour Jujube and Insights Into Its Genome Evolution and Domestication Signature.</title>
        <authorList>
            <person name="Shen L.-Y."/>
            <person name="Luo H."/>
            <person name="Wang X.-L."/>
            <person name="Wang X.-M."/>
            <person name="Qiu X.-J."/>
            <person name="Liu H."/>
            <person name="Zhou S.-S."/>
            <person name="Jia K.-H."/>
            <person name="Nie S."/>
            <person name="Bao Y.-T."/>
            <person name="Zhang R.-G."/>
            <person name="Yun Q.-Z."/>
            <person name="Chai Y.-H."/>
            <person name="Lu J.-Y."/>
            <person name="Li Y."/>
            <person name="Zhao S.-W."/>
            <person name="Mao J.-F."/>
            <person name="Jia S.-G."/>
            <person name="Mao Y.-M."/>
        </authorList>
    </citation>
    <scope>NUCLEOTIDE SEQUENCE</scope>
    <source>
        <strain evidence="4">AT0</strain>
        <tissue evidence="4">Leaf</tissue>
    </source>
</reference>
<gene>
    <name evidence="4" type="ORF">FEM48_Zijuj12G0123200</name>
</gene>
<dbReference type="EMBL" id="JAEACU010000012">
    <property type="protein sequence ID" value="KAH7512747.1"/>
    <property type="molecule type" value="Genomic_DNA"/>
</dbReference>
<keyword evidence="2" id="KW-1015">Disulfide bond</keyword>
<evidence type="ECO:0000256" key="3">
    <source>
        <dbReference type="SAM" id="SignalP"/>
    </source>
</evidence>
<dbReference type="PANTHER" id="PTHR33107:SF81">
    <property type="entry name" value="TRYPSIN INHIBITOR A"/>
    <property type="match status" value="1"/>
</dbReference>
<organism evidence="4 5">
    <name type="scientific">Ziziphus jujuba var. spinosa</name>
    <dbReference type="NCBI Taxonomy" id="714518"/>
    <lineage>
        <taxon>Eukaryota</taxon>
        <taxon>Viridiplantae</taxon>
        <taxon>Streptophyta</taxon>
        <taxon>Embryophyta</taxon>
        <taxon>Tracheophyta</taxon>
        <taxon>Spermatophyta</taxon>
        <taxon>Magnoliopsida</taxon>
        <taxon>eudicotyledons</taxon>
        <taxon>Gunneridae</taxon>
        <taxon>Pentapetalae</taxon>
        <taxon>rosids</taxon>
        <taxon>fabids</taxon>
        <taxon>Rosales</taxon>
        <taxon>Rhamnaceae</taxon>
        <taxon>Paliureae</taxon>
        <taxon>Ziziphus</taxon>
    </lineage>
</organism>
<dbReference type="Gene3D" id="2.80.10.50">
    <property type="match status" value="2"/>
</dbReference>
<evidence type="ECO:0000313" key="5">
    <source>
        <dbReference type="Proteomes" id="UP000813462"/>
    </source>
</evidence>
<dbReference type="PROSITE" id="PS00283">
    <property type="entry name" value="SOYBEAN_KUNITZ"/>
    <property type="match status" value="1"/>
</dbReference>
<accession>A0A978UDA4</accession>
<keyword evidence="3" id="KW-0732">Signal</keyword>
<evidence type="ECO:0000313" key="4">
    <source>
        <dbReference type="EMBL" id="KAH7512747.1"/>
    </source>
</evidence>
<name>A0A978UDA4_ZIZJJ</name>
<feature type="chain" id="PRO_5037179952" description="Miraculin-like" evidence="3">
    <location>
        <begin position="23"/>
        <end position="189"/>
    </location>
</feature>
<evidence type="ECO:0000256" key="1">
    <source>
        <dbReference type="ARBA" id="ARBA00005440"/>
    </source>
</evidence>
<dbReference type="SUPFAM" id="SSF50386">
    <property type="entry name" value="STI-like"/>
    <property type="match status" value="1"/>
</dbReference>
<evidence type="ECO:0008006" key="6">
    <source>
        <dbReference type="Google" id="ProtNLM"/>
    </source>
</evidence>
<dbReference type="AlphaFoldDB" id="A0A978UDA4"/>
<comment type="caution">
    <text evidence="4">The sequence shown here is derived from an EMBL/GenBank/DDBJ whole genome shotgun (WGS) entry which is preliminary data.</text>
</comment>
<dbReference type="Proteomes" id="UP000813462">
    <property type="component" value="Unassembled WGS sequence"/>
</dbReference>
<comment type="similarity">
    <text evidence="1">Belongs to the protease inhibitor I3 (leguminous Kunitz-type inhibitor) family.</text>
</comment>
<evidence type="ECO:0000256" key="2">
    <source>
        <dbReference type="ARBA" id="ARBA00023157"/>
    </source>
</evidence>
<dbReference type="PANTHER" id="PTHR33107">
    <property type="entry name" value="KUNITZ TRYPSIN INHIBITOR 2"/>
    <property type="match status" value="1"/>
</dbReference>
<dbReference type="InterPro" id="IPR011065">
    <property type="entry name" value="Kunitz_inhibitor_STI-like_sf"/>
</dbReference>
<sequence length="189" mass="21055">MMKLMGIRLSLIWLVMAMAATAQIIPPPPVPVLDTTGQPLRRGLEYYINPALFDARSRTLTLVEHNITSAGCPPYVGEGKSSSKRLPITFAPLEDNENVVGKIDPQTQKRLIETGDGGRFGNLFLIERLEGNKNIYKLRFCPNELCPLCKPEIECGNFEPLILENREILMSLGNDGTPLAVQFERVPFT</sequence>